<dbReference type="SUPFAM" id="SSF52768">
    <property type="entry name" value="Arginase/deacetylase"/>
    <property type="match status" value="1"/>
</dbReference>
<dbReference type="InterPro" id="IPR000286">
    <property type="entry name" value="HDACs"/>
</dbReference>
<evidence type="ECO:0000256" key="16">
    <source>
        <dbReference type="ARBA" id="ARBA00040347"/>
    </source>
</evidence>
<dbReference type="InterPro" id="IPR023696">
    <property type="entry name" value="Ureohydrolase_dom_sf"/>
</dbReference>
<evidence type="ECO:0000256" key="1">
    <source>
        <dbReference type="ARBA" id="ARBA00001968"/>
    </source>
</evidence>
<evidence type="ECO:0000256" key="7">
    <source>
        <dbReference type="ARBA" id="ARBA00022454"/>
    </source>
</evidence>
<dbReference type="GO" id="GO:0141221">
    <property type="term" value="F:histone deacetylase activity, hydrolytic mechanism"/>
    <property type="evidence" value="ECO:0007669"/>
    <property type="project" value="UniProtKB-EC"/>
</dbReference>
<dbReference type="PRINTS" id="PR01271">
    <property type="entry name" value="HISDACETLASE"/>
</dbReference>
<comment type="catalytic activity">
    <reaction evidence="20">
        <text>N(6)-(2E)-butenoyl-L-lysyl-[protein] + H2O = (2E)-2-butenoate + L-lysyl-[protein]</text>
        <dbReference type="Rhea" id="RHEA:69172"/>
        <dbReference type="Rhea" id="RHEA-COMP:9752"/>
        <dbReference type="Rhea" id="RHEA-COMP:13707"/>
        <dbReference type="ChEBI" id="CHEBI:15377"/>
        <dbReference type="ChEBI" id="CHEBI:29969"/>
        <dbReference type="ChEBI" id="CHEBI:35899"/>
        <dbReference type="ChEBI" id="CHEBI:137954"/>
    </reaction>
    <physiologicalReaction direction="left-to-right" evidence="20">
        <dbReference type="Rhea" id="RHEA:69173"/>
    </physiologicalReaction>
</comment>
<evidence type="ECO:0000256" key="13">
    <source>
        <dbReference type="ARBA" id="ARBA00023015"/>
    </source>
</evidence>
<evidence type="ECO:0000256" key="15">
    <source>
        <dbReference type="ARBA" id="ARBA00023242"/>
    </source>
</evidence>
<dbReference type="PRINTS" id="PR01270">
    <property type="entry name" value="HDASUPER"/>
</dbReference>
<comment type="similarity">
    <text evidence="5">Belongs to the histone deacetylase family. HD type 1 subfamily.</text>
</comment>
<accession>A0AA88HQ84</accession>
<keyword evidence="12" id="KW-0156">Chromatin regulator</keyword>
<keyword evidence="15" id="KW-0539">Nucleus</keyword>
<keyword evidence="9" id="KW-0678">Repressor</keyword>
<feature type="binding site" evidence="24">
    <location>
        <position position="206"/>
    </location>
    <ligand>
        <name>a divalent metal cation</name>
        <dbReference type="ChEBI" id="CHEBI:60240"/>
    </ligand>
</feature>
<name>A0AA88HQ84_ARTSF</name>
<evidence type="ECO:0000256" key="9">
    <source>
        <dbReference type="ARBA" id="ARBA00022491"/>
    </source>
</evidence>
<feature type="active site" description="Proton acceptor" evidence="22">
    <location>
        <position position="169"/>
    </location>
</feature>
<dbReference type="Proteomes" id="UP001187531">
    <property type="component" value="Unassembled WGS sequence"/>
</dbReference>
<keyword evidence="10 24" id="KW-0479">Metal-binding</keyword>
<reference evidence="26" key="1">
    <citation type="submission" date="2023-07" db="EMBL/GenBank/DDBJ databases">
        <title>Chromosome-level genome assembly of Artemia franciscana.</title>
        <authorList>
            <person name="Jo E."/>
        </authorList>
    </citation>
    <scope>NUCLEOTIDE SEQUENCE</scope>
    <source>
        <tissue evidence="26">Whole body</tissue>
    </source>
</reference>
<evidence type="ECO:0000256" key="17">
    <source>
        <dbReference type="ARBA" id="ARBA00041964"/>
    </source>
</evidence>
<comment type="catalytic activity">
    <reaction evidence="21">
        <text>N(6)-acetyl-L-lysyl-[histone] + H2O = L-lysyl-[histone] + acetate</text>
        <dbReference type="Rhea" id="RHEA:58196"/>
        <dbReference type="Rhea" id="RHEA-COMP:9845"/>
        <dbReference type="Rhea" id="RHEA-COMP:11338"/>
        <dbReference type="ChEBI" id="CHEBI:15377"/>
        <dbReference type="ChEBI" id="CHEBI:29969"/>
        <dbReference type="ChEBI" id="CHEBI:30089"/>
        <dbReference type="ChEBI" id="CHEBI:61930"/>
        <dbReference type="EC" id="3.5.1.98"/>
    </reaction>
    <physiologicalReaction direction="left-to-right" evidence="21">
        <dbReference type="Rhea" id="RHEA:58197"/>
    </physiologicalReaction>
</comment>
<dbReference type="EC" id="3.5.1.98" evidence="6"/>
<dbReference type="InterPro" id="IPR003084">
    <property type="entry name" value="HDAC_I/II"/>
</dbReference>
<feature type="binding site" evidence="24">
    <location>
        <position position="204"/>
    </location>
    <ligand>
        <name>a divalent metal cation</name>
        <dbReference type="ChEBI" id="CHEBI:60240"/>
    </ligand>
</feature>
<comment type="subcellular location">
    <subcellularLocation>
        <location evidence="3">Chromosome</location>
    </subcellularLocation>
    <subcellularLocation>
        <location evidence="4">Cytoplasm</location>
    </subcellularLocation>
    <subcellularLocation>
        <location evidence="2">Nucleus</location>
    </subcellularLocation>
</comment>
<evidence type="ECO:0000256" key="21">
    <source>
        <dbReference type="ARBA" id="ARBA00049416"/>
    </source>
</evidence>
<dbReference type="EMBL" id="JAVRJZ010000012">
    <property type="protein sequence ID" value="KAK2715148.1"/>
    <property type="molecule type" value="Genomic_DNA"/>
</dbReference>
<dbReference type="InterPro" id="IPR037138">
    <property type="entry name" value="His_deacetylse_dom_sf"/>
</dbReference>
<dbReference type="GO" id="GO:0031507">
    <property type="term" value="P:heterochromatin formation"/>
    <property type="evidence" value="ECO:0007669"/>
    <property type="project" value="TreeGrafter"/>
</dbReference>
<evidence type="ECO:0000256" key="10">
    <source>
        <dbReference type="ARBA" id="ARBA00022723"/>
    </source>
</evidence>
<evidence type="ECO:0000256" key="24">
    <source>
        <dbReference type="PIRSR" id="PIRSR037913-3"/>
    </source>
</evidence>
<dbReference type="PANTHER" id="PTHR10625:SF14">
    <property type="entry name" value="HISTONE DEACETYLASE 8"/>
    <property type="match status" value="1"/>
</dbReference>
<evidence type="ECO:0000256" key="23">
    <source>
        <dbReference type="PIRSR" id="PIRSR037913-2"/>
    </source>
</evidence>
<keyword evidence="8" id="KW-0963">Cytoplasm</keyword>
<evidence type="ECO:0000256" key="11">
    <source>
        <dbReference type="ARBA" id="ARBA00022801"/>
    </source>
</evidence>
<keyword evidence="14" id="KW-0804">Transcription</keyword>
<evidence type="ECO:0000256" key="4">
    <source>
        <dbReference type="ARBA" id="ARBA00004496"/>
    </source>
</evidence>
<feature type="domain" description="Histone deacetylase" evidence="25">
    <location>
        <begin position="49"/>
        <end position="347"/>
    </location>
</feature>
<evidence type="ECO:0000256" key="14">
    <source>
        <dbReference type="ARBA" id="ARBA00023163"/>
    </source>
</evidence>
<dbReference type="PANTHER" id="PTHR10625">
    <property type="entry name" value="HISTONE DEACETYLASE HDAC1-RELATED"/>
    <property type="match status" value="1"/>
</dbReference>
<evidence type="ECO:0000256" key="6">
    <source>
        <dbReference type="ARBA" id="ARBA00012111"/>
    </source>
</evidence>
<dbReference type="GO" id="GO:0005694">
    <property type="term" value="C:chromosome"/>
    <property type="evidence" value="ECO:0007669"/>
    <property type="project" value="UniProtKB-SubCell"/>
</dbReference>
<evidence type="ECO:0000256" key="3">
    <source>
        <dbReference type="ARBA" id="ARBA00004286"/>
    </source>
</evidence>
<feature type="binding site" evidence="23">
    <location>
        <position position="127"/>
    </location>
    <ligand>
        <name>substrate</name>
    </ligand>
</feature>
<keyword evidence="7" id="KW-0158">Chromosome</keyword>
<feature type="binding site" evidence="23">
    <location>
        <position position="333"/>
    </location>
    <ligand>
        <name>substrate</name>
    </ligand>
</feature>
<evidence type="ECO:0000256" key="22">
    <source>
        <dbReference type="PIRSR" id="PIRSR037913-1"/>
    </source>
</evidence>
<evidence type="ECO:0000256" key="20">
    <source>
        <dbReference type="ARBA" id="ARBA00049193"/>
    </source>
</evidence>
<feature type="non-terminal residue" evidence="26">
    <location>
        <position position="1"/>
    </location>
</feature>
<evidence type="ECO:0000256" key="12">
    <source>
        <dbReference type="ARBA" id="ARBA00022853"/>
    </source>
</evidence>
<dbReference type="GO" id="GO:0046872">
    <property type="term" value="F:metal ion binding"/>
    <property type="evidence" value="ECO:0007669"/>
    <property type="project" value="UniProtKB-KW"/>
</dbReference>
<protein>
    <recommendedName>
        <fullName evidence="16">Histone deacetylase 8</fullName>
        <ecNumber evidence="6">3.5.1.98</ecNumber>
    </recommendedName>
    <alternativeName>
        <fullName evidence="17">Protein deacetylase HDAC8</fullName>
    </alternativeName>
    <alternativeName>
        <fullName evidence="18">Protein decrotonylase HDAC8</fullName>
    </alternativeName>
</protein>
<dbReference type="Gene3D" id="3.40.800.20">
    <property type="entry name" value="Histone deacetylase domain"/>
    <property type="match status" value="1"/>
</dbReference>
<evidence type="ECO:0000313" key="26">
    <source>
        <dbReference type="EMBL" id="KAK2715148.1"/>
    </source>
</evidence>
<dbReference type="InterPro" id="IPR023801">
    <property type="entry name" value="His_deacetylse_dom"/>
</dbReference>
<feature type="binding site" evidence="24">
    <location>
        <position position="293"/>
    </location>
    <ligand>
        <name>a divalent metal cation</name>
        <dbReference type="ChEBI" id="CHEBI:60240"/>
    </ligand>
</feature>
<evidence type="ECO:0000256" key="18">
    <source>
        <dbReference type="ARBA" id="ARBA00042783"/>
    </source>
</evidence>
<dbReference type="Pfam" id="PF00850">
    <property type="entry name" value="Hist_deacetyl"/>
    <property type="match status" value="1"/>
</dbReference>
<comment type="catalytic activity">
    <reaction evidence="19">
        <text>N(6)-acetyl-L-lysyl-[protein] + H2O = L-lysyl-[protein] + acetate</text>
        <dbReference type="Rhea" id="RHEA:58108"/>
        <dbReference type="Rhea" id="RHEA-COMP:9752"/>
        <dbReference type="Rhea" id="RHEA-COMP:10731"/>
        <dbReference type="ChEBI" id="CHEBI:15377"/>
        <dbReference type="ChEBI" id="CHEBI:29969"/>
        <dbReference type="ChEBI" id="CHEBI:30089"/>
        <dbReference type="ChEBI" id="CHEBI:61930"/>
    </reaction>
    <physiologicalReaction direction="left-to-right" evidence="19">
        <dbReference type="Rhea" id="RHEA:58109"/>
    </physiologicalReaction>
</comment>
<gene>
    <name evidence="26" type="ORF">QYM36_009957</name>
</gene>
<organism evidence="26 27">
    <name type="scientific">Artemia franciscana</name>
    <name type="common">Brine shrimp</name>
    <name type="synonym">Artemia sanfranciscana</name>
    <dbReference type="NCBI Taxonomy" id="6661"/>
    <lineage>
        <taxon>Eukaryota</taxon>
        <taxon>Metazoa</taxon>
        <taxon>Ecdysozoa</taxon>
        <taxon>Arthropoda</taxon>
        <taxon>Crustacea</taxon>
        <taxon>Branchiopoda</taxon>
        <taxon>Anostraca</taxon>
        <taxon>Artemiidae</taxon>
        <taxon>Artemia</taxon>
    </lineage>
</organism>
<sequence>WRLILFRRKLTVKIGNFEIENQQSEMDNKIGYIFSPELIQACDKVAIVQKRASMVHSLIASYDLHKKMTCISPKQANQHDLRTFHSESYISHLKSADDSTIANAESDLDSDDDDLPEDSAEYGLGFDCPKIKDLQSFVKIIAGGTISAAKLLTSQTYDTVINWCGGWHHAQRDEASGFCYVNDVVLGITELKKKFERVLYIDLDVHHGDGVENAFSFTPTVLTYSVHHLSQGYFPGTGAISSIGCGKGKGFCVNIPLKEGASNGTFVSVFKRTMPRVITNFRPSVVVIQCGADGLAGDPLGAVFNLTDTAYKECLQIVLELKLPTMILGGGGYNKANTARCWTNLTALVTGQKLDVDIPEHDFFEEYGPDFQLRIEAGYRPDKNSKDYIDALVLEVLGNLEEVDVNTTQV</sequence>
<dbReference type="PIRSF" id="PIRSF037913">
    <property type="entry name" value="His_deacetylse_1"/>
    <property type="match status" value="1"/>
</dbReference>
<evidence type="ECO:0000256" key="19">
    <source>
        <dbReference type="ARBA" id="ARBA00049136"/>
    </source>
</evidence>
<comment type="caution">
    <text evidence="26">The sequence shown here is derived from an EMBL/GenBank/DDBJ whole genome shotgun (WGS) entry which is preliminary data.</text>
</comment>
<evidence type="ECO:0000256" key="2">
    <source>
        <dbReference type="ARBA" id="ARBA00004123"/>
    </source>
</evidence>
<feature type="binding site" evidence="23">
    <location>
        <position position="177"/>
    </location>
    <ligand>
        <name>substrate</name>
    </ligand>
</feature>
<evidence type="ECO:0000256" key="8">
    <source>
        <dbReference type="ARBA" id="ARBA00022490"/>
    </source>
</evidence>
<evidence type="ECO:0000256" key="5">
    <source>
        <dbReference type="ARBA" id="ARBA00006457"/>
    </source>
</evidence>
<keyword evidence="13" id="KW-0805">Transcription regulation</keyword>
<keyword evidence="27" id="KW-1185">Reference proteome</keyword>
<dbReference type="AlphaFoldDB" id="A0AA88HQ84"/>
<keyword evidence="11" id="KW-0378">Hydrolase</keyword>
<dbReference type="GO" id="GO:0005737">
    <property type="term" value="C:cytoplasm"/>
    <property type="evidence" value="ECO:0007669"/>
    <property type="project" value="UniProtKB-SubCell"/>
</dbReference>
<comment type="cofactor">
    <cofactor evidence="1">
        <name>a divalent metal cation</name>
        <dbReference type="ChEBI" id="CHEBI:60240"/>
    </cofactor>
</comment>
<proteinExistence type="inferred from homology"/>
<dbReference type="GO" id="GO:0005634">
    <property type="term" value="C:nucleus"/>
    <property type="evidence" value="ECO:0007669"/>
    <property type="project" value="UniProtKB-SubCell"/>
</dbReference>
<evidence type="ECO:0000259" key="25">
    <source>
        <dbReference type="Pfam" id="PF00850"/>
    </source>
</evidence>
<evidence type="ECO:0000313" key="27">
    <source>
        <dbReference type="Proteomes" id="UP001187531"/>
    </source>
</evidence>